<keyword evidence="8" id="KW-0443">Lipid metabolism</keyword>
<evidence type="ECO:0000256" key="8">
    <source>
        <dbReference type="ARBA" id="ARBA00023098"/>
    </source>
</evidence>
<evidence type="ECO:0000256" key="2">
    <source>
        <dbReference type="ARBA" id="ARBA00010701"/>
    </source>
</evidence>
<evidence type="ECO:0000313" key="11">
    <source>
        <dbReference type="Proteomes" id="UP001345219"/>
    </source>
</evidence>
<sequence length="574" mass="64490">MLPGNALPINTAIWHWRLKAARPETMAISTASSSHNLNMMSRSGCFKCHLMSMSPLVKPLTRTNSIDPGTVTCASIGTAPSTETSRLHLDNLDKLLWKQSPYPIHEPPRLRMDKSGGSFSEKKVGKGLSERFNLARIWPPRDATPTAEEMSPRHLVRLQRLLSMTQEYSPRNHLGNRWQEYHGSNDWTDLLDPLDDNLRREVVRYGELVQAAYQSFHSSPATPEMTPPERHVALSDRSYRVTKSLYATSSVGLPKWVDDVAPDLKWMTQRSSWIGYVAVCDDRREIQRMGRRDIVIALRGTATCLEWAENLRVQQVPISEDDNDNVPRNDERAVQQTEPKVERGFLSLYTTPGAHLTSLAVSVAEEVKRLAEKYKGETLSVTITGHSLGAALALLVADDLSTRVLDMPHVAVFSFGGPRVGNQAFADRVRSRNIKVLRIVNSQDLVTRMPGTIVGGELEKRLRLSGVAEDYWDYSHVGAELRVDTRMSPYLKPDADAACCHDLEAYLHLVDGFSSSESPFRPNAKRSLVKLLQEQRSNMKRLYTSKAEALILNLDSRGSTDTDQRQPIIRTAEK</sequence>
<evidence type="ECO:0000256" key="4">
    <source>
        <dbReference type="ARBA" id="ARBA00022640"/>
    </source>
</evidence>
<evidence type="ECO:0000259" key="9">
    <source>
        <dbReference type="Pfam" id="PF01764"/>
    </source>
</evidence>
<dbReference type="GO" id="GO:0016042">
    <property type="term" value="P:lipid catabolic process"/>
    <property type="evidence" value="ECO:0007669"/>
    <property type="project" value="UniProtKB-KW"/>
</dbReference>
<dbReference type="PANTHER" id="PTHR31403">
    <property type="entry name" value="PHOSPHOLIPASE A1-IBETA2, CHLOROPLASTIC"/>
    <property type="match status" value="1"/>
</dbReference>
<keyword evidence="4" id="KW-0934">Plastid</keyword>
<dbReference type="GO" id="GO:0008970">
    <property type="term" value="F:phospholipase A1 activity"/>
    <property type="evidence" value="ECO:0007669"/>
    <property type="project" value="UniProtKB-ARBA"/>
</dbReference>
<accession>A0AAN7GNG2</accession>
<evidence type="ECO:0000313" key="10">
    <source>
        <dbReference type="EMBL" id="KAK4745234.1"/>
    </source>
</evidence>
<dbReference type="InterPro" id="IPR029058">
    <property type="entry name" value="AB_hydrolase_fold"/>
</dbReference>
<gene>
    <name evidence="10" type="ORF">SAY87_011546</name>
</gene>
<evidence type="ECO:0000256" key="7">
    <source>
        <dbReference type="ARBA" id="ARBA00022963"/>
    </source>
</evidence>
<comment type="caution">
    <text evidence="10">The sequence shown here is derived from an EMBL/GenBank/DDBJ whole genome shotgun (WGS) entry which is preliminary data.</text>
</comment>
<organism evidence="10 11">
    <name type="scientific">Trapa incisa</name>
    <dbReference type="NCBI Taxonomy" id="236973"/>
    <lineage>
        <taxon>Eukaryota</taxon>
        <taxon>Viridiplantae</taxon>
        <taxon>Streptophyta</taxon>
        <taxon>Embryophyta</taxon>
        <taxon>Tracheophyta</taxon>
        <taxon>Spermatophyta</taxon>
        <taxon>Magnoliopsida</taxon>
        <taxon>eudicotyledons</taxon>
        <taxon>Gunneridae</taxon>
        <taxon>Pentapetalae</taxon>
        <taxon>rosids</taxon>
        <taxon>malvids</taxon>
        <taxon>Myrtales</taxon>
        <taxon>Lythraceae</taxon>
        <taxon>Trapa</taxon>
    </lineage>
</organism>
<evidence type="ECO:0000256" key="1">
    <source>
        <dbReference type="ARBA" id="ARBA00004229"/>
    </source>
</evidence>
<dbReference type="AlphaFoldDB" id="A0AAN7GNG2"/>
<evidence type="ECO:0000256" key="5">
    <source>
        <dbReference type="ARBA" id="ARBA00022801"/>
    </source>
</evidence>
<dbReference type="SUPFAM" id="SSF53474">
    <property type="entry name" value="alpha/beta-Hydrolases"/>
    <property type="match status" value="1"/>
</dbReference>
<keyword evidence="3" id="KW-0150">Chloroplast</keyword>
<dbReference type="CDD" id="cd00519">
    <property type="entry name" value="Lipase_3"/>
    <property type="match status" value="1"/>
</dbReference>
<dbReference type="GO" id="GO:0047714">
    <property type="term" value="F:galactolipase activity"/>
    <property type="evidence" value="ECO:0007669"/>
    <property type="project" value="UniProtKB-ARBA"/>
</dbReference>
<protein>
    <recommendedName>
        <fullName evidence="9">Fungal lipase-type domain-containing protein</fullName>
    </recommendedName>
</protein>
<dbReference type="Gene3D" id="3.40.50.1820">
    <property type="entry name" value="alpha/beta hydrolase"/>
    <property type="match status" value="1"/>
</dbReference>
<dbReference type="EMBL" id="JAXIOK010000022">
    <property type="protein sequence ID" value="KAK4745234.1"/>
    <property type="molecule type" value="Genomic_DNA"/>
</dbReference>
<dbReference type="Pfam" id="PF01764">
    <property type="entry name" value="Lipase_3"/>
    <property type="match status" value="1"/>
</dbReference>
<comment type="subcellular location">
    <subcellularLocation>
        <location evidence="1">Plastid</location>
        <location evidence="1">Chloroplast</location>
    </subcellularLocation>
</comment>
<proteinExistence type="inferred from homology"/>
<keyword evidence="11" id="KW-1185">Reference proteome</keyword>
<evidence type="ECO:0000256" key="3">
    <source>
        <dbReference type="ARBA" id="ARBA00022528"/>
    </source>
</evidence>
<reference evidence="10 11" key="1">
    <citation type="journal article" date="2023" name="Hortic Res">
        <title>Pangenome of water caltrop reveals structural variations and asymmetric subgenome divergence after allopolyploidization.</title>
        <authorList>
            <person name="Zhang X."/>
            <person name="Chen Y."/>
            <person name="Wang L."/>
            <person name="Yuan Y."/>
            <person name="Fang M."/>
            <person name="Shi L."/>
            <person name="Lu R."/>
            <person name="Comes H.P."/>
            <person name="Ma Y."/>
            <person name="Chen Y."/>
            <person name="Huang G."/>
            <person name="Zhou Y."/>
            <person name="Zheng Z."/>
            <person name="Qiu Y."/>
        </authorList>
    </citation>
    <scope>NUCLEOTIDE SEQUENCE [LARGE SCALE GENOMIC DNA]</scope>
    <source>
        <tissue evidence="10">Roots</tissue>
    </source>
</reference>
<comment type="similarity">
    <text evidence="2">Belongs to the AB hydrolase superfamily. Lipase family.</text>
</comment>
<dbReference type="InterPro" id="IPR002921">
    <property type="entry name" value="Fungal_lipase-type"/>
</dbReference>
<dbReference type="GO" id="GO:0009507">
    <property type="term" value="C:chloroplast"/>
    <property type="evidence" value="ECO:0007669"/>
    <property type="project" value="UniProtKB-SubCell"/>
</dbReference>
<keyword evidence="6" id="KW-0809">Transit peptide</keyword>
<evidence type="ECO:0000256" key="6">
    <source>
        <dbReference type="ARBA" id="ARBA00022946"/>
    </source>
</evidence>
<dbReference type="Proteomes" id="UP001345219">
    <property type="component" value="Chromosome 9"/>
</dbReference>
<dbReference type="PANTHER" id="PTHR31403:SF2">
    <property type="entry name" value="PHOSPHOLIPASE A1-IBETA2, CHLOROPLASTIC"/>
    <property type="match status" value="1"/>
</dbReference>
<keyword evidence="7" id="KW-0442">Lipid degradation</keyword>
<feature type="domain" description="Fungal lipase-type" evidence="9">
    <location>
        <begin position="295"/>
        <end position="451"/>
    </location>
</feature>
<name>A0AAN7GNG2_9MYRT</name>
<keyword evidence="5" id="KW-0378">Hydrolase</keyword>